<keyword evidence="2" id="KW-0812">Transmembrane</keyword>
<accession>A0ABQ9G9B3</accession>
<evidence type="ECO:0000313" key="3">
    <source>
        <dbReference type="EMBL" id="KAJ8869015.1"/>
    </source>
</evidence>
<name>A0ABQ9G9B3_9NEOP</name>
<feature type="transmembrane region" description="Helical" evidence="2">
    <location>
        <begin position="90"/>
        <end position="109"/>
    </location>
</feature>
<gene>
    <name evidence="3" type="ORF">PR048_030561</name>
</gene>
<proteinExistence type="predicted"/>
<feature type="region of interest" description="Disordered" evidence="1">
    <location>
        <begin position="600"/>
        <end position="650"/>
    </location>
</feature>
<keyword evidence="2" id="KW-0472">Membrane</keyword>
<evidence type="ECO:0000256" key="2">
    <source>
        <dbReference type="SAM" id="Phobius"/>
    </source>
</evidence>
<feature type="transmembrane region" description="Helical" evidence="2">
    <location>
        <begin position="576"/>
        <end position="595"/>
    </location>
</feature>
<sequence>MLKSSHNSRWSAELGCEFSCQLLSDVILIGGRGGVFVTPLASHQVAPGSIPGVAAPGFSHVGILPDDAAGRRIFSGISLPPTPASRRCSMLTLLSCPLGIGLVFILTLISHFRFRAGMMSSGARPPHPDNCLTTYPLQVLLFLHWDYSGCVVDPLQLRSLFKGFRKSGSDLSPSENSPGRRGNLAVKIRPELCVRPTLRAGRSACALRQHRVDQYTEAKVDGPPRPRPRSEGAIRATLTRTPSASSLLRARRATLAFWIPRACKANWVQRYLRNFEGQDWFDCKIMMRNNLIQVISSVLAVGNRPTWYFDSTCDREQAHLVFRQYLRWGTGPPGISTVLAIGNRPTWYFVSTCGGEQAHLALHHKGSTFEINIRKKSLPLSAYILTGALCGIAQYSWMDILPRSLFGSAASFRMRRAAKQMTFHVAAVEDERVYITRPRSLHGTIKALVYTGQYSNCSELFPPQSMHELQRRSMLWSTSLKIASVFLAVYNAARNLASSSSLLWYSQGLPTVRQMGQCKTTFNLHIFFYTGEPPNPATPALVPSQFCVPSGMLVSSQDGWRMGCVSGQALYALGRGAFIAAVAGLSGAVAAIVAMDTPRKKKGHRKPGNLYVDGMKGRGGTGDPLGNPLTSGILRHDSRMRKSWSNPARD</sequence>
<evidence type="ECO:0000313" key="4">
    <source>
        <dbReference type="Proteomes" id="UP001159363"/>
    </source>
</evidence>
<dbReference type="EMBL" id="JARBHB010000014">
    <property type="protein sequence ID" value="KAJ8869015.1"/>
    <property type="molecule type" value="Genomic_DNA"/>
</dbReference>
<protein>
    <submittedName>
        <fullName evidence="3">Uncharacterized protein</fullName>
    </submittedName>
</protein>
<comment type="caution">
    <text evidence="3">The sequence shown here is derived from an EMBL/GenBank/DDBJ whole genome shotgun (WGS) entry which is preliminary data.</text>
</comment>
<reference evidence="3 4" key="1">
    <citation type="submission" date="2023-02" db="EMBL/GenBank/DDBJ databases">
        <title>LHISI_Scaffold_Assembly.</title>
        <authorList>
            <person name="Stuart O.P."/>
            <person name="Cleave R."/>
            <person name="Magrath M.J.L."/>
            <person name="Mikheyev A.S."/>
        </authorList>
    </citation>
    <scope>NUCLEOTIDE SEQUENCE [LARGE SCALE GENOMIC DNA]</scope>
    <source>
        <strain evidence="3">Daus_M_001</strain>
        <tissue evidence="3">Leg muscle</tissue>
    </source>
</reference>
<keyword evidence="4" id="KW-1185">Reference proteome</keyword>
<evidence type="ECO:0000256" key="1">
    <source>
        <dbReference type="SAM" id="MobiDB-lite"/>
    </source>
</evidence>
<keyword evidence="2" id="KW-1133">Transmembrane helix</keyword>
<dbReference type="Proteomes" id="UP001159363">
    <property type="component" value="Chromosome 13"/>
</dbReference>
<organism evidence="3 4">
    <name type="scientific">Dryococelus australis</name>
    <dbReference type="NCBI Taxonomy" id="614101"/>
    <lineage>
        <taxon>Eukaryota</taxon>
        <taxon>Metazoa</taxon>
        <taxon>Ecdysozoa</taxon>
        <taxon>Arthropoda</taxon>
        <taxon>Hexapoda</taxon>
        <taxon>Insecta</taxon>
        <taxon>Pterygota</taxon>
        <taxon>Neoptera</taxon>
        <taxon>Polyneoptera</taxon>
        <taxon>Phasmatodea</taxon>
        <taxon>Verophasmatodea</taxon>
        <taxon>Anareolatae</taxon>
        <taxon>Phasmatidae</taxon>
        <taxon>Eurycanthinae</taxon>
        <taxon>Dryococelus</taxon>
    </lineage>
</organism>